<reference evidence="2" key="2">
    <citation type="journal article" date="2013" name="G3 (Bethesda)">
        <title>Genomes of Ashbya fungi isolated from insects reveal four mating-type loci, numerous translocations, lack of transposons, and distinct gene duplications.</title>
        <authorList>
            <person name="Dietrich F.S."/>
            <person name="Voegeli S."/>
            <person name="Kuo S."/>
            <person name="Philippsen P."/>
        </authorList>
    </citation>
    <scope>GENOME REANNOTATION</scope>
    <source>
        <strain evidence="2">ATCC 10895 / CBS 109.51 / FGSC 9923 / NRRL Y-1056</strain>
    </source>
</reference>
<dbReference type="InParanoid" id="Q756S2"/>
<protein>
    <submittedName>
        <fullName evidence="1">AER182Wp</fullName>
    </submittedName>
</protein>
<dbReference type="STRING" id="284811.Q756S2"/>
<accession>Q756S2</accession>
<dbReference type="RefSeq" id="NP_985039.1">
    <property type="nucleotide sequence ID" value="NM_210393.1"/>
</dbReference>
<dbReference type="AlphaFoldDB" id="Q756S2"/>
<dbReference type="EMBL" id="AE016818">
    <property type="protein sequence ID" value="AAS52863.1"/>
    <property type="molecule type" value="Genomic_DNA"/>
</dbReference>
<dbReference type="eggNOG" id="ENOG502S3KC">
    <property type="taxonomic scope" value="Eukaryota"/>
</dbReference>
<dbReference type="FunCoup" id="Q756S2">
    <property type="interactions" value="54"/>
</dbReference>
<dbReference type="GeneID" id="4621248"/>
<dbReference type="HOGENOM" id="CLU_115926_1_0_1"/>
<dbReference type="OMA" id="CPICNWR"/>
<proteinExistence type="predicted"/>
<sequence>MFFCLPVWFGKRSWDRAYGDEGHYSGLYCPRCQSFAVSPVKRREFVTLLWVPFVPLYWGNQLRCAACGWRQDFKSQAQLEKVRAEQDNIRGGRYGAAPPAYY</sequence>
<dbReference type="Proteomes" id="UP000000591">
    <property type="component" value="Chromosome V"/>
</dbReference>
<organism evidence="1 2">
    <name type="scientific">Eremothecium gossypii (strain ATCC 10895 / CBS 109.51 / FGSC 9923 / NRRL Y-1056)</name>
    <name type="common">Yeast</name>
    <name type="synonym">Ashbya gossypii</name>
    <dbReference type="NCBI Taxonomy" id="284811"/>
    <lineage>
        <taxon>Eukaryota</taxon>
        <taxon>Fungi</taxon>
        <taxon>Dikarya</taxon>
        <taxon>Ascomycota</taxon>
        <taxon>Saccharomycotina</taxon>
        <taxon>Saccharomycetes</taxon>
        <taxon>Saccharomycetales</taxon>
        <taxon>Saccharomycetaceae</taxon>
        <taxon>Eremothecium</taxon>
    </lineage>
</organism>
<dbReference type="PANTHER" id="PTHR28139:SF1">
    <property type="entry name" value="UPF0768 PROTEIN YBL029C-A"/>
    <property type="match status" value="1"/>
</dbReference>
<keyword evidence="2" id="KW-1185">Reference proteome</keyword>
<dbReference type="KEGG" id="ago:AGOS_AER182W"/>
<evidence type="ECO:0000313" key="2">
    <source>
        <dbReference type="Proteomes" id="UP000000591"/>
    </source>
</evidence>
<name>Q756S2_EREGS</name>
<reference evidence="1 2" key="1">
    <citation type="journal article" date="2004" name="Science">
        <title>The Ashbya gossypii genome as a tool for mapping the ancient Saccharomyces cerevisiae genome.</title>
        <authorList>
            <person name="Dietrich F.S."/>
            <person name="Voegeli S."/>
            <person name="Brachat S."/>
            <person name="Lerch A."/>
            <person name="Gates K."/>
            <person name="Steiner S."/>
            <person name="Mohr C."/>
            <person name="Pohlmann R."/>
            <person name="Luedi P."/>
            <person name="Choi S."/>
            <person name="Wing R.A."/>
            <person name="Flavier A."/>
            <person name="Gaffney T.D."/>
            <person name="Philippsen P."/>
        </authorList>
    </citation>
    <scope>NUCLEOTIDE SEQUENCE [LARGE SCALE GENOMIC DNA]</scope>
    <source>
        <strain evidence="2">ATCC 10895 / CBS 109.51 / FGSC 9923 / NRRL Y-1056</strain>
    </source>
</reference>
<dbReference type="OrthoDB" id="5545479at2759"/>
<dbReference type="PANTHER" id="PTHR28139">
    <property type="entry name" value="UPF0768 PROTEIN YBL029C-A"/>
    <property type="match status" value="1"/>
</dbReference>
<gene>
    <name evidence="1" type="ORF">AGOS_AER182W</name>
</gene>
<evidence type="ECO:0000313" key="1">
    <source>
        <dbReference type="EMBL" id="AAS52863.1"/>
    </source>
</evidence>